<organism evidence="1">
    <name type="scientific">Arundo donax</name>
    <name type="common">Giant reed</name>
    <name type="synonym">Donax arundinaceus</name>
    <dbReference type="NCBI Taxonomy" id="35708"/>
    <lineage>
        <taxon>Eukaryota</taxon>
        <taxon>Viridiplantae</taxon>
        <taxon>Streptophyta</taxon>
        <taxon>Embryophyta</taxon>
        <taxon>Tracheophyta</taxon>
        <taxon>Spermatophyta</taxon>
        <taxon>Magnoliopsida</taxon>
        <taxon>Liliopsida</taxon>
        <taxon>Poales</taxon>
        <taxon>Poaceae</taxon>
        <taxon>PACMAD clade</taxon>
        <taxon>Arundinoideae</taxon>
        <taxon>Arundineae</taxon>
        <taxon>Arundo</taxon>
    </lineage>
</organism>
<dbReference type="AlphaFoldDB" id="A0A0A9FZB0"/>
<reference evidence="1" key="1">
    <citation type="submission" date="2014-09" db="EMBL/GenBank/DDBJ databases">
        <authorList>
            <person name="Magalhaes I.L.F."/>
            <person name="Oliveira U."/>
            <person name="Santos F.R."/>
            <person name="Vidigal T.H.D.A."/>
            <person name="Brescovit A.D."/>
            <person name="Santos A.J."/>
        </authorList>
    </citation>
    <scope>NUCLEOTIDE SEQUENCE</scope>
    <source>
        <tissue evidence="1">Shoot tissue taken approximately 20 cm above the soil surface</tissue>
    </source>
</reference>
<protein>
    <submittedName>
        <fullName evidence="1">Uncharacterized protein</fullName>
    </submittedName>
</protein>
<accession>A0A0A9FZB0</accession>
<evidence type="ECO:0000313" key="1">
    <source>
        <dbReference type="EMBL" id="JAE13718.1"/>
    </source>
</evidence>
<dbReference type="EMBL" id="GBRH01184178">
    <property type="protein sequence ID" value="JAE13718.1"/>
    <property type="molecule type" value="Transcribed_RNA"/>
</dbReference>
<sequence>MGQVTSAVVLRMHPFQLYFNLCIDRKSVCTNLDTFWVPEDISWH</sequence>
<proteinExistence type="predicted"/>
<reference evidence="1" key="2">
    <citation type="journal article" date="2015" name="Data Brief">
        <title>Shoot transcriptome of the giant reed, Arundo donax.</title>
        <authorList>
            <person name="Barrero R.A."/>
            <person name="Guerrero F.D."/>
            <person name="Moolhuijzen P."/>
            <person name="Goolsby J.A."/>
            <person name="Tidwell J."/>
            <person name="Bellgard S.E."/>
            <person name="Bellgard M.I."/>
        </authorList>
    </citation>
    <scope>NUCLEOTIDE SEQUENCE</scope>
    <source>
        <tissue evidence="1">Shoot tissue taken approximately 20 cm above the soil surface</tissue>
    </source>
</reference>
<name>A0A0A9FZB0_ARUDO</name>